<accession>A0A8X6VDZ5</accession>
<comment type="caution">
    <text evidence="1">The sequence shown here is derived from an EMBL/GenBank/DDBJ whole genome shotgun (WGS) entry which is preliminary data.</text>
</comment>
<evidence type="ECO:0000313" key="2">
    <source>
        <dbReference type="Proteomes" id="UP000887159"/>
    </source>
</evidence>
<keyword evidence="2" id="KW-1185">Reference proteome</keyword>
<name>A0A8X6VDZ5_TRICX</name>
<sequence>MFRRAWVRSMDVCKCIVPLRYGGTLNSRQATSPLVRLVEGEERWEASDPPGCSPSKLGCVTYALVSSPLSEDKPFKALFPGDGRSCRTRTKQDSPLNHAAVDDPRGARICDTLVSL</sequence>
<organism evidence="1 2">
    <name type="scientific">Trichonephila clavipes</name>
    <name type="common">Golden silk orbweaver</name>
    <name type="synonym">Nephila clavipes</name>
    <dbReference type="NCBI Taxonomy" id="2585209"/>
    <lineage>
        <taxon>Eukaryota</taxon>
        <taxon>Metazoa</taxon>
        <taxon>Ecdysozoa</taxon>
        <taxon>Arthropoda</taxon>
        <taxon>Chelicerata</taxon>
        <taxon>Arachnida</taxon>
        <taxon>Araneae</taxon>
        <taxon>Araneomorphae</taxon>
        <taxon>Entelegynae</taxon>
        <taxon>Araneoidea</taxon>
        <taxon>Nephilidae</taxon>
        <taxon>Trichonephila</taxon>
    </lineage>
</organism>
<dbReference type="AlphaFoldDB" id="A0A8X6VDZ5"/>
<dbReference type="EMBL" id="BMAU01021284">
    <property type="protein sequence ID" value="GFY09124.1"/>
    <property type="molecule type" value="Genomic_DNA"/>
</dbReference>
<gene>
    <name evidence="1" type="ORF">TNCV_4663151</name>
</gene>
<evidence type="ECO:0000313" key="1">
    <source>
        <dbReference type="EMBL" id="GFY09124.1"/>
    </source>
</evidence>
<reference evidence="1" key="1">
    <citation type="submission" date="2020-08" db="EMBL/GenBank/DDBJ databases">
        <title>Multicomponent nature underlies the extraordinary mechanical properties of spider dragline silk.</title>
        <authorList>
            <person name="Kono N."/>
            <person name="Nakamura H."/>
            <person name="Mori M."/>
            <person name="Yoshida Y."/>
            <person name="Ohtoshi R."/>
            <person name="Malay A.D."/>
            <person name="Moran D.A.P."/>
            <person name="Tomita M."/>
            <person name="Numata K."/>
            <person name="Arakawa K."/>
        </authorList>
    </citation>
    <scope>NUCLEOTIDE SEQUENCE</scope>
</reference>
<dbReference type="Proteomes" id="UP000887159">
    <property type="component" value="Unassembled WGS sequence"/>
</dbReference>
<proteinExistence type="predicted"/>
<protein>
    <submittedName>
        <fullName evidence="1">Uncharacterized protein</fullName>
    </submittedName>
</protein>